<dbReference type="InterPro" id="IPR029044">
    <property type="entry name" value="Nucleotide-diphossugar_trans"/>
</dbReference>
<dbReference type="CDD" id="cd00761">
    <property type="entry name" value="Glyco_tranf_GTA_type"/>
    <property type="match status" value="1"/>
</dbReference>
<comment type="caution">
    <text evidence="2">The sequence shown here is derived from an EMBL/GenBank/DDBJ whole genome shotgun (WGS) entry which is preliminary data.</text>
</comment>
<dbReference type="RefSeq" id="WP_135445922.1">
    <property type="nucleotide sequence ID" value="NZ_SRLE01000012.1"/>
</dbReference>
<dbReference type="GO" id="GO:0016740">
    <property type="term" value="F:transferase activity"/>
    <property type="evidence" value="ECO:0007669"/>
    <property type="project" value="UniProtKB-KW"/>
</dbReference>
<gene>
    <name evidence="2" type="ORF">E4634_17360</name>
</gene>
<evidence type="ECO:0000259" key="1">
    <source>
        <dbReference type="Pfam" id="PF00535"/>
    </source>
</evidence>
<organism evidence="2 3">
    <name type="scientific">Mangrovimicrobium sediminis</name>
    <dbReference type="NCBI Taxonomy" id="2562682"/>
    <lineage>
        <taxon>Bacteria</taxon>
        <taxon>Pseudomonadati</taxon>
        <taxon>Pseudomonadota</taxon>
        <taxon>Gammaproteobacteria</taxon>
        <taxon>Cellvibrionales</taxon>
        <taxon>Halieaceae</taxon>
        <taxon>Mangrovimicrobium</taxon>
    </lineage>
</organism>
<proteinExistence type="predicted"/>
<dbReference type="Pfam" id="PF00535">
    <property type="entry name" value="Glycos_transf_2"/>
    <property type="match status" value="1"/>
</dbReference>
<evidence type="ECO:0000313" key="3">
    <source>
        <dbReference type="Proteomes" id="UP000298050"/>
    </source>
</evidence>
<protein>
    <submittedName>
        <fullName evidence="2">Glycosyltransferase</fullName>
    </submittedName>
</protein>
<dbReference type="Proteomes" id="UP000298050">
    <property type="component" value="Unassembled WGS sequence"/>
</dbReference>
<feature type="domain" description="Glycosyltransferase 2-like" evidence="1">
    <location>
        <begin position="6"/>
        <end position="137"/>
    </location>
</feature>
<dbReference type="InterPro" id="IPR050834">
    <property type="entry name" value="Glycosyltransf_2"/>
</dbReference>
<dbReference type="AlphaFoldDB" id="A0A4Z0LXK0"/>
<dbReference type="Gene3D" id="3.90.550.10">
    <property type="entry name" value="Spore Coat Polysaccharide Biosynthesis Protein SpsA, Chain A"/>
    <property type="match status" value="1"/>
</dbReference>
<dbReference type="PANTHER" id="PTHR43685:SF2">
    <property type="entry name" value="GLYCOSYLTRANSFERASE 2-LIKE DOMAIN-CONTAINING PROTEIN"/>
    <property type="match status" value="1"/>
</dbReference>
<dbReference type="OrthoDB" id="9801954at2"/>
<keyword evidence="2" id="KW-0808">Transferase</keyword>
<name>A0A4Z0LXK0_9GAMM</name>
<dbReference type="PANTHER" id="PTHR43685">
    <property type="entry name" value="GLYCOSYLTRANSFERASE"/>
    <property type="match status" value="1"/>
</dbReference>
<dbReference type="EMBL" id="SRLE01000012">
    <property type="protein sequence ID" value="TGD71878.1"/>
    <property type="molecule type" value="Genomic_DNA"/>
</dbReference>
<dbReference type="SUPFAM" id="SSF53448">
    <property type="entry name" value="Nucleotide-diphospho-sugar transferases"/>
    <property type="match status" value="1"/>
</dbReference>
<accession>A0A4Z0LXK0</accession>
<evidence type="ECO:0000313" key="2">
    <source>
        <dbReference type="EMBL" id="TGD71878.1"/>
    </source>
</evidence>
<reference evidence="2 3" key="1">
    <citation type="submission" date="2019-04" db="EMBL/GenBank/DDBJ databases">
        <title>Taxonomy of novel Haliea sp. from mangrove soil of West Coast of India.</title>
        <authorList>
            <person name="Verma A."/>
            <person name="Kumar P."/>
            <person name="Krishnamurthi S."/>
        </authorList>
    </citation>
    <scope>NUCLEOTIDE SEQUENCE [LARGE SCALE GENOMIC DNA]</scope>
    <source>
        <strain evidence="2 3">SAOS-164</strain>
    </source>
</reference>
<dbReference type="InterPro" id="IPR001173">
    <property type="entry name" value="Glyco_trans_2-like"/>
</dbReference>
<sequence>MADEVSVVIPTHDRDRQLVEALESVFSQTLPPVKVIVSDDRGASATRDAVNAFSARTSQVVQYVDSSGPLAGTAGASRNSGATCVTTPLIAFLDDDDLWHPEFLSSTTAALTNAGADFAVAWNKADDAEFTMTRMREGLSAQNVVARNPGFVGSNFLMKTEAFNALGGFDPELPVSNDKDLLVRALAAGLSYVVVEKYLVINRIHESEQLTDKTIRRENGIRKYISKHRALLSRRDNWFLQAQLASVRRVTAPSKMSRFLSGVTVAVTRTLYWITSPGSE</sequence>
<keyword evidence="3" id="KW-1185">Reference proteome</keyword>